<reference evidence="2 3" key="1">
    <citation type="submission" date="2010-06" db="EMBL/GenBank/DDBJ databases">
        <title>Complete sequence chromosome of Methanohalobium evestigatum Z-7303.</title>
        <authorList>
            <consortium name="US DOE Joint Genome Institute"/>
            <person name="Lucas S."/>
            <person name="Copeland A."/>
            <person name="Lapidus A."/>
            <person name="Cheng J.-F."/>
            <person name="Bruce D."/>
            <person name="Goodwin L."/>
            <person name="Pitluck S."/>
            <person name="Saunders E."/>
            <person name="Detter J.C."/>
            <person name="Han C."/>
            <person name="Tapia R."/>
            <person name="Land M."/>
            <person name="Hauser L."/>
            <person name="Kyrpides N."/>
            <person name="Mikhailova N."/>
            <person name="Sieprawska-Lupa M."/>
            <person name="Whitman W.B."/>
            <person name="Anderson I."/>
            <person name="Woyke T."/>
        </authorList>
    </citation>
    <scope>NUCLEOTIDE SEQUENCE [LARGE SCALE GENOMIC DNA]</scope>
    <source>
        <strain evidence="3">ATCC BAA-1072 / DSM 3721 / NBRC 107634 / OCM 161 / Z-7303</strain>
    </source>
</reference>
<dbReference type="STRING" id="644295.Metev_1338"/>
<organism evidence="2 3">
    <name type="scientific">Methanohalobium evestigatum (strain ATCC BAA-1072 / DSM 3721 / NBRC 107634 / OCM 161 / Z-7303)</name>
    <dbReference type="NCBI Taxonomy" id="644295"/>
    <lineage>
        <taxon>Archaea</taxon>
        <taxon>Methanobacteriati</taxon>
        <taxon>Methanobacteriota</taxon>
        <taxon>Stenosarchaea group</taxon>
        <taxon>Methanomicrobia</taxon>
        <taxon>Methanosarcinales</taxon>
        <taxon>Methanosarcinaceae</taxon>
        <taxon>Methanohalobium</taxon>
    </lineage>
</organism>
<evidence type="ECO:0000313" key="3">
    <source>
        <dbReference type="Proteomes" id="UP000000391"/>
    </source>
</evidence>
<dbReference type="AlphaFoldDB" id="D7E9C5"/>
<gene>
    <name evidence="2" type="ordered locus">Metev_1338</name>
</gene>
<feature type="transmembrane region" description="Helical" evidence="1">
    <location>
        <begin position="144"/>
        <end position="162"/>
    </location>
</feature>
<name>D7E9C5_METEZ</name>
<feature type="transmembrane region" description="Helical" evidence="1">
    <location>
        <begin position="207"/>
        <end position="228"/>
    </location>
</feature>
<protein>
    <recommendedName>
        <fullName evidence="4">DUF1538 domain-containing protein</fullName>
    </recommendedName>
</protein>
<sequence length="229" mass="24260">MNQVFKENMLEVMQATLPIIVTVLLFILFFVGPDLELILPFLSGAVMVILGMGLFLMGVKLGMLPMGESIGSELPKHGSLLFIIVITFLLAFLVTIAEPDVRVLSSMFAMVSEGVSRIALIISIALGLGVFVAISMLRIAYGIPIKYLFTVGYLFVIILSFFTPPEFLAISFDAGGVTTGPLAVPVILALGIGIASMLGGKSQLSDGFGLIGLASIGPIITVMLMGVFI</sequence>
<dbReference type="InterPro" id="IPR011435">
    <property type="entry name" value="UmpAB"/>
</dbReference>
<feature type="transmembrane region" description="Helical" evidence="1">
    <location>
        <begin position="80"/>
        <end position="97"/>
    </location>
</feature>
<keyword evidence="1" id="KW-1133">Transmembrane helix</keyword>
<keyword evidence="1" id="KW-0812">Transmembrane</keyword>
<dbReference type="Pfam" id="PF07556">
    <property type="entry name" value="DUF1538"/>
    <property type="match status" value="1"/>
</dbReference>
<proteinExistence type="predicted"/>
<evidence type="ECO:0000256" key="1">
    <source>
        <dbReference type="SAM" id="Phobius"/>
    </source>
</evidence>
<keyword evidence="1" id="KW-0472">Membrane</keyword>
<evidence type="ECO:0008006" key="4">
    <source>
        <dbReference type="Google" id="ProtNLM"/>
    </source>
</evidence>
<dbReference type="Proteomes" id="UP000000391">
    <property type="component" value="Chromosome"/>
</dbReference>
<keyword evidence="3" id="KW-1185">Reference proteome</keyword>
<dbReference type="OrthoDB" id="136485at2157"/>
<feature type="transmembrane region" description="Helical" evidence="1">
    <location>
        <begin position="117"/>
        <end position="137"/>
    </location>
</feature>
<dbReference type="RefSeq" id="WP_013194763.1">
    <property type="nucleotide sequence ID" value="NC_014253.1"/>
</dbReference>
<dbReference type="EMBL" id="CP002069">
    <property type="protein sequence ID" value="ADI74197.1"/>
    <property type="molecule type" value="Genomic_DNA"/>
</dbReference>
<evidence type="ECO:0000313" key="2">
    <source>
        <dbReference type="EMBL" id="ADI74197.1"/>
    </source>
</evidence>
<feature type="transmembrane region" description="Helical" evidence="1">
    <location>
        <begin position="37"/>
        <end position="59"/>
    </location>
</feature>
<accession>D7E9C5</accession>
<dbReference type="KEGG" id="mev:Metev_1338"/>
<dbReference type="HOGENOM" id="CLU_026769_0_0_2"/>
<dbReference type="GeneID" id="9346972"/>
<feature type="transmembrane region" description="Helical" evidence="1">
    <location>
        <begin position="182"/>
        <end position="200"/>
    </location>
</feature>
<feature type="transmembrane region" description="Helical" evidence="1">
    <location>
        <begin position="12"/>
        <end position="31"/>
    </location>
</feature>